<dbReference type="EMBL" id="CP098502">
    <property type="protein sequence ID" value="UTI62839.1"/>
    <property type="molecule type" value="Genomic_DNA"/>
</dbReference>
<evidence type="ECO:0000313" key="1">
    <source>
        <dbReference type="EMBL" id="UTI62839.1"/>
    </source>
</evidence>
<sequence length="91" mass="10551">MTEDPDPLEPLLDHLQRALPLRRSEAQRVVDEVVAWFAESPEAFVRRRHRELQDRGVPNARAYSRIADELAARPVPGPRLSERQVRRVIYG</sequence>
<accession>A0ABY5DMN9</accession>
<organism evidence="1 2">
    <name type="scientific">Paraconexibacter antarcticus</name>
    <dbReference type="NCBI Taxonomy" id="2949664"/>
    <lineage>
        <taxon>Bacteria</taxon>
        <taxon>Bacillati</taxon>
        <taxon>Actinomycetota</taxon>
        <taxon>Thermoleophilia</taxon>
        <taxon>Solirubrobacterales</taxon>
        <taxon>Paraconexibacteraceae</taxon>
        <taxon>Paraconexibacter</taxon>
    </lineage>
</organism>
<dbReference type="RefSeq" id="WP_254569574.1">
    <property type="nucleotide sequence ID" value="NZ_CP098502.1"/>
</dbReference>
<gene>
    <name evidence="1" type="ORF">NBH00_15900</name>
</gene>
<protein>
    <submittedName>
        <fullName evidence="1">Uncharacterized protein</fullName>
    </submittedName>
</protein>
<evidence type="ECO:0000313" key="2">
    <source>
        <dbReference type="Proteomes" id="UP001056035"/>
    </source>
</evidence>
<reference evidence="1 2" key="1">
    <citation type="submission" date="2022-06" db="EMBL/GenBank/DDBJ databases">
        <title>Paraconexibacter antarcticus.</title>
        <authorList>
            <person name="Kim C.S."/>
        </authorList>
    </citation>
    <scope>NUCLEOTIDE SEQUENCE [LARGE SCALE GENOMIC DNA]</scope>
    <source>
        <strain evidence="1 2">02-257</strain>
    </source>
</reference>
<proteinExistence type="predicted"/>
<keyword evidence="2" id="KW-1185">Reference proteome</keyword>
<dbReference type="Proteomes" id="UP001056035">
    <property type="component" value="Chromosome"/>
</dbReference>
<name>A0ABY5DMN9_9ACTN</name>